<dbReference type="GO" id="GO:0005762">
    <property type="term" value="C:mitochondrial large ribosomal subunit"/>
    <property type="evidence" value="ECO:0007669"/>
    <property type="project" value="TreeGrafter"/>
</dbReference>
<evidence type="ECO:0000313" key="7">
    <source>
        <dbReference type="Proteomes" id="UP000694925"/>
    </source>
</evidence>
<dbReference type="GO" id="GO:0019843">
    <property type="term" value="F:rRNA binding"/>
    <property type="evidence" value="ECO:0007669"/>
    <property type="project" value="InterPro"/>
</dbReference>
<dbReference type="InterPro" id="IPR000114">
    <property type="entry name" value="Ribosomal_uL16_bact-type"/>
</dbReference>
<evidence type="ECO:0000256" key="5">
    <source>
        <dbReference type="ARBA" id="ARBA00035440"/>
    </source>
</evidence>
<dbReference type="KEGG" id="ccal:108632998"/>
<dbReference type="SUPFAM" id="SSF54686">
    <property type="entry name" value="Ribosomal protein L16p/L10e"/>
    <property type="match status" value="1"/>
</dbReference>
<keyword evidence="2 6" id="KW-0689">Ribosomal protein</keyword>
<evidence type="ECO:0000256" key="6">
    <source>
        <dbReference type="RuleBase" id="RU004413"/>
    </source>
</evidence>
<dbReference type="CTD" id="54948"/>
<keyword evidence="3 6" id="KW-0687">Ribonucleoprotein</keyword>
<evidence type="ECO:0000256" key="2">
    <source>
        <dbReference type="ARBA" id="ARBA00022980"/>
    </source>
</evidence>
<dbReference type="CDD" id="cd01433">
    <property type="entry name" value="Ribosomal_L16_L10e"/>
    <property type="match status" value="1"/>
</dbReference>
<dbReference type="Gene3D" id="3.90.1170.10">
    <property type="entry name" value="Ribosomal protein L10e/L16"/>
    <property type="match status" value="1"/>
</dbReference>
<keyword evidence="7" id="KW-1185">Reference proteome</keyword>
<name>A0AAJ7JH38_9HYME</name>
<proteinExistence type="inferred from homology"/>
<dbReference type="InterPro" id="IPR016180">
    <property type="entry name" value="Ribosomal_uL16_dom"/>
</dbReference>
<evidence type="ECO:0000256" key="1">
    <source>
        <dbReference type="ARBA" id="ARBA00008931"/>
    </source>
</evidence>
<reference evidence="8" key="1">
    <citation type="submission" date="2025-08" db="UniProtKB">
        <authorList>
            <consortium name="RefSeq"/>
        </authorList>
    </citation>
    <scope>IDENTIFICATION</scope>
    <source>
        <tissue evidence="8">Whole body</tissue>
    </source>
</reference>
<evidence type="ECO:0000256" key="4">
    <source>
        <dbReference type="ARBA" id="ARBA00035302"/>
    </source>
</evidence>
<dbReference type="AlphaFoldDB" id="A0AAJ7JH38"/>
<dbReference type="PRINTS" id="PR00060">
    <property type="entry name" value="RIBOSOMALL16"/>
</dbReference>
<protein>
    <recommendedName>
        <fullName evidence="4">Large ribosomal subunit protein uL16m</fullName>
    </recommendedName>
    <alternativeName>
        <fullName evidence="5">39S ribosomal protein L16, mitochondrial</fullName>
    </alternativeName>
</protein>
<dbReference type="PANTHER" id="PTHR12220:SF13">
    <property type="entry name" value="LARGE RIBOSOMAL SUBUNIT PROTEIN UL16M"/>
    <property type="match status" value="1"/>
</dbReference>
<dbReference type="GeneID" id="108632998"/>
<dbReference type="Proteomes" id="UP000694925">
    <property type="component" value="Unplaced"/>
</dbReference>
<sequence>MMQVYRNITKLFLSPKCIFKSIPAAGVKSFEPPPYYDDIEIPQRTRLKVAQKVPQYGGNVVPYRTQKRLRLMRGPELYHNTLLHKQYGIIATGGGRLKHNNFEMIRMTLLRKVDYNKVFAIWRVPDPWQPITKKGQGTRMGGGKGSIDHYVTPVKAGQVIIEVAGKAEYYEVKYVLNNIAKRLPFDAMAVSQEIMEKMAEKKRKLEEENLNPYTWKYIIQNNMLGSHYWISKYDRRWFNEYV</sequence>
<comment type="similarity">
    <text evidence="1 6">Belongs to the universal ribosomal protein uL16 family.</text>
</comment>
<dbReference type="Pfam" id="PF00252">
    <property type="entry name" value="Ribosomal_L16"/>
    <property type="match status" value="1"/>
</dbReference>
<dbReference type="InterPro" id="IPR047873">
    <property type="entry name" value="Ribosomal_uL16"/>
</dbReference>
<accession>A0AAJ7JH38</accession>
<organism evidence="7 8">
    <name type="scientific">Ceratina calcarata</name>
    <dbReference type="NCBI Taxonomy" id="156304"/>
    <lineage>
        <taxon>Eukaryota</taxon>
        <taxon>Metazoa</taxon>
        <taxon>Ecdysozoa</taxon>
        <taxon>Arthropoda</taxon>
        <taxon>Hexapoda</taxon>
        <taxon>Insecta</taxon>
        <taxon>Pterygota</taxon>
        <taxon>Neoptera</taxon>
        <taxon>Endopterygota</taxon>
        <taxon>Hymenoptera</taxon>
        <taxon>Apocrita</taxon>
        <taxon>Aculeata</taxon>
        <taxon>Apoidea</taxon>
        <taxon>Anthophila</taxon>
        <taxon>Apidae</taxon>
        <taxon>Ceratina</taxon>
        <taxon>Zadontomerus</taxon>
    </lineage>
</organism>
<gene>
    <name evidence="8" type="primary">LOC108632998</name>
</gene>
<dbReference type="PANTHER" id="PTHR12220">
    <property type="entry name" value="50S/60S RIBOSOMAL PROTEIN L16"/>
    <property type="match status" value="1"/>
</dbReference>
<evidence type="ECO:0000313" key="8">
    <source>
        <dbReference type="RefSeq" id="XP_017893387.1"/>
    </source>
</evidence>
<dbReference type="GO" id="GO:0003735">
    <property type="term" value="F:structural constituent of ribosome"/>
    <property type="evidence" value="ECO:0007669"/>
    <property type="project" value="InterPro"/>
</dbReference>
<dbReference type="GO" id="GO:0032543">
    <property type="term" value="P:mitochondrial translation"/>
    <property type="evidence" value="ECO:0007669"/>
    <property type="project" value="TreeGrafter"/>
</dbReference>
<dbReference type="RefSeq" id="XP_017893387.1">
    <property type="nucleotide sequence ID" value="XM_018037898.2"/>
</dbReference>
<evidence type="ECO:0000256" key="3">
    <source>
        <dbReference type="ARBA" id="ARBA00023274"/>
    </source>
</evidence>
<dbReference type="InterPro" id="IPR036920">
    <property type="entry name" value="Ribosomal_uL16_sf"/>
</dbReference>